<evidence type="ECO:0008006" key="3">
    <source>
        <dbReference type="Google" id="ProtNLM"/>
    </source>
</evidence>
<dbReference type="SUPFAM" id="SSF51219">
    <property type="entry name" value="TRAP-like"/>
    <property type="match status" value="1"/>
</dbReference>
<organism evidence="1 2">
    <name type="scientific">Engelhardtia mirabilis</name>
    <dbReference type="NCBI Taxonomy" id="2528011"/>
    <lineage>
        <taxon>Bacteria</taxon>
        <taxon>Pseudomonadati</taxon>
        <taxon>Planctomycetota</taxon>
        <taxon>Planctomycetia</taxon>
        <taxon>Planctomycetia incertae sedis</taxon>
        <taxon>Engelhardtia</taxon>
    </lineage>
</organism>
<name>A0A518BHI3_9BACT</name>
<reference evidence="1 2" key="1">
    <citation type="submission" date="2019-02" db="EMBL/GenBank/DDBJ databases">
        <title>Deep-cultivation of Planctomycetes and their phenomic and genomic characterization uncovers novel biology.</title>
        <authorList>
            <person name="Wiegand S."/>
            <person name="Jogler M."/>
            <person name="Boedeker C."/>
            <person name="Pinto D."/>
            <person name="Vollmers J."/>
            <person name="Rivas-Marin E."/>
            <person name="Kohn T."/>
            <person name="Peeters S.H."/>
            <person name="Heuer A."/>
            <person name="Rast P."/>
            <person name="Oberbeckmann S."/>
            <person name="Bunk B."/>
            <person name="Jeske O."/>
            <person name="Meyerdierks A."/>
            <person name="Storesund J.E."/>
            <person name="Kallscheuer N."/>
            <person name="Luecker S."/>
            <person name="Lage O.M."/>
            <person name="Pohl T."/>
            <person name="Merkel B.J."/>
            <person name="Hornburger P."/>
            <person name="Mueller R.-W."/>
            <person name="Bruemmer F."/>
            <person name="Labrenz M."/>
            <person name="Spormann A.M."/>
            <person name="Op den Camp H."/>
            <person name="Overmann J."/>
            <person name="Amann R."/>
            <person name="Jetten M.S.M."/>
            <person name="Mascher T."/>
            <person name="Medema M.H."/>
            <person name="Devos D.P."/>
            <person name="Kaster A.-K."/>
            <person name="Ovreas L."/>
            <person name="Rohde M."/>
            <person name="Galperin M.Y."/>
            <person name="Jogler C."/>
        </authorList>
    </citation>
    <scope>NUCLEOTIDE SEQUENCE [LARGE SCALE GENOMIC DNA]</scope>
    <source>
        <strain evidence="1 2">Pla133</strain>
    </source>
</reference>
<dbReference type="Pfam" id="PF01987">
    <property type="entry name" value="AIM24"/>
    <property type="match status" value="1"/>
</dbReference>
<gene>
    <name evidence="1" type="ORF">Pla133_14870</name>
</gene>
<dbReference type="KEGG" id="pbap:Pla133_14870"/>
<dbReference type="InterPro" id="IPR016031">
    <property type="entry name" value="Trp_RNA-bd_attenuator-like_dom"/>
</dbReference>
<dbReference type="AlphaFoldDB" id="A0A518BHI3"/>
<dbReference type="InterPro" id="IPR002838">
    <property type="entry name" value="AIM24"/>
</dbReference>
<sequence length="211" mass="23113">MLEFDLEAGEHVVAEAGAMAWMDPCIDVLTSTRGGLLKALKRQVLAGESLFQNTYTARGAGSLTLAPGAAGDVIALPLDGELLLERGAYLAHAGEIDIDAKWGGFKGLLAEGLFLLHAQGRGDLFFDSYGRIEVLDVDGEVTVDNGFAVAWEPSLSYRLTRARKIRSFLFADQLLMRFSGRGRLWVQNRSTPGFANWVHPFRRVQSRKDGD</sequence>
<protein>
    <recommendedName>
        <fullName evidence="3">TIGR00266 family protein</fullName>
    </recommendedName>
</protein>
<keyword evidence="2" id="KW-1185">Reference proteome</keyword>
<evidence type="ECO:0000313" key="1">
    <source>
        <dbReference type="EMBL" id="QDU66415.1"/>
    </source>
</evidence>
<dbReference type="Proteomes" id="UP000316921">
    <property type="component" value="Chromosome"/>
</dbReference>
<evidence type="ECO:0000313" key="2">
    <source>
        <dbReference type="Proteomes" id="UP000316921"/>
    </source>
</evidence>
<dbReference type="NCBIfam" id="TIGR00266">
    <property type="entry name" value="TIGR00266 family protein"/>
    <property type="match status" value="1"/>
</dbReference>
<proteinExistence type="predicted"/>
<dbReference type="InterPro" id="IPR036983">
    <property type="entry name" value="AIM24_sf"/>
</dbReference>
<dbReference type="Gene3D" id="3.60.160.10">
    <property type="entry name" value="Mitochondrial biogenesis AIM24"/>
    <property type="match status" value="1"/>
</dbReference>
<accession>A0A518BHI3</accession>
<dbReference type="PANTHER" id="PTHR43657:SF1">
    <property type="entry name" value="ALTERED INHERITANCE OF MITOCHONDRIA PROTEIN 24, MITOCHONDRIAL"/>
    <property type="match status" value="1"/>
</dbReference>
<dbReference type="EMBL" id="CP036287">
    <property type="protein sequence ID" value="QDU66415.1"/>
    <property type="molecule type" value="Genomic_DNA"/>
</dbReference>
<dbReference type="PANTHER" id="PTHR43657">
    <property type="entry name" value="TRYPTOPHAN RNA-BINDING ATTENUATOR PROTEIN-LIKE PROTEIN"/>
    <property type="match status" value="1"/>
</dbReference>